<sequence length="98" mass="11045">MPAFSKSSSNCDFILDDTLDTKVPVYSDEIFLRGIYFCAKFIGSTDVPRPQNRLEIVTAMRRIRYEYKAKGASKKKVVIRVAAEGVSVYQRTSPSVSE</sequence>
<dbReference type="Proteomes" id="UP001626550">
    <property type="component" value="Unassembled WGS sequence"/>
</dbReference>
<dbReference type="AlphaFoldDB" id="A0ABD2PKG2"/>
<accession>A0ABD2PKG2</accession>
<evidence type="ECO:0000313" key="1">
    <source>
        <dbReference type="EMBL" id="KAL3307997.1"/>
    </source>
</evidence>
<gene>
    <name evidence="1" type="ORF">Ciccas_013478</name>
</gene>
<dbReference type="InterPro" id="IPR011993">
    <property type="entry name" value="PH-like_dom_sf"/>
</dbReference>
<dbReference type="PANTHER" id="PTHR11232:SF80">
    <property type="entry name" value="CARBOXYL-TERMINAL PDZ LIGAND OF NEURONAL NITRIC OXIDE SYNTHASE PROTEIN ISOFORM X1"/>
    <property type="match status" value="1"/>
</dbReference>
<dbReference type="PANTHER" id="PTHR11232">
    <property type="entry name" value="PHOSPHOTYROSINE INTERACTION DOMAIN-CONTAINING FAMILY MEMBER"/>
    <property type="match status" value="1"/>
</dbReference>
<organism evidence="1 2">
    <name type="scientific">Cichlidogyrus casuarinus</name>
    <dbReference type="NCBI Taxonomy" id="1844966"/>
    <lineage>
        <taxon>Eukaryota</taxon>
        <taxon>Metazoa</taxon>
        <taxon>Spiralia</taxon>
        <taxon>Lophotrochozoa</taxon>
        <taxon>Platyhelminthes</taxon>
        <taxon>Monogenea</taxon>
        <taxon>Monopisthocotylea</taxon>
        <taxon>Dactylogyridea</taxon>
        <taxon>Ancyrocephalidae</taxon>
        <taxon>Cichlidogyrus</taxon>
    </lineage>
</organism>
<keyword evidence="2" id="KW-1185">Reference proteome</keyword>
<dbReference type="InterPro" id="IPR051133">
    <property type="entry name" value="Adapter_Engulfment-Domain"/>
</dbReference>
<dbReference type="Gene3D" id="2.30.29.30">
    <property type="entry name" value="Pleckstrin-homology domain (PH domain)/Phosphotyrosine-binding domain (PTB)"/>
    <property type="match status" value="1"/>
</dbReference>
<evidence type="ECO:0000313" key="2">
    <source>
        <dbReference type="Proteomes" id="UP001626550"/>
    </source>
</evidence>
<dbReference type="EMBL" id="JBJKFK010006066">
    <property type="protein sequence ID" value="KAL3307997.1"/>
    <property type="molecule type" value="Genomic_DNA"/>
</dbReference>
<proteinExistence type="predicted"/>
<dbReference type="SUPFAM" id="SSF50729">
    <property type="entry name" value="PH domain-like"/>
    <property type="match status" value="1"/>
</dbReference>
<protein>
    <submittedName>
        <fullName evidence="1">Uncharacterized protein</fullName>
    </submittedName>
</protein>
<name>A0ABD2PKG2_9PLAT</name>
<comment type="caution">
    <text evidence="1">The sequence shown here is derived from an EMBL/GenBank/DDBJ whole genome shotgun (WGS) entry which is preliminary data.</text>
</comment>
<reference evidence="1 2" key="1">
    <citation type="submission" date="2024-11" db="EMBL/GenBank/DDBJ databases">
        <title>Adaptive evolution of stress response genes in parasites aligns with host niche diversity.</title>
        <authorList>
            <person name="Hahn C."/>
            <person name="Resl P."/>
        </authorList>
    </citation>
    <scope>NUCLEOTIDE SEQUENCE [LARGE SCALE GENOMIC DNA]</scope>
    <source>
        <strain evidence="1">EGGRZ-B1_66</strain>
        <tissue evidence="1">Body</tissue>
    </source>
</reference>